<dbReference type="PANTHER" id="PTHR39084">
    <property type="entry name" value="MEMBRANE PROTEIN-RELATED"/>
    <property type="match status" value="1"/>
</dbReference>
<feature type="transmembrane region" description="Helical" evidence="1">
    <location>
        <begin position="186"/>
        <end position="206"/>
    </location>
</feature>
<dbReference type="Proteomes" id="UP000886812">
    <property type="component" value="Unassembled WGS sequence"/>
</dbReference>
<evidence type="ECO:0000256" key="1">
    <source>
        <dbReference type="SAM" id="Phobius"/>
    </source>
</evidence>
<dbReference type="Pfam" id="PF02308">
    <property type="entry name" value="MgtC"/>
    <property type="match status" value="1"/>
</dbReference>
<evidence type="ECO:0000259" key="2">
    <source>
        <dbReference type="Pfam" id="PF02308"/>
    </source>
</evidence>
<dbReference type="InterPro" id="IPR049177">
    <property type="entry name" value="MgtC_SapB_SrpB_YhiD_N"/>
</dbReference>
<feature type="transmembrane region" description="Helical" evidence="1">
    <location>
        <begin position="127"/>
        <end position="145"/>
    </location>
</feature>
<dbReference type="EMBL" id="DVOG01000067">
    <property type="protein sequence ID" value="HIV04015.1"/>
    <property type="molecule type" value="Genomic_DNA"/>
</dbReference>
<evidence type="ECO:0000313" key="4">
    <source>
        <dbReference type="EMBL" id="HIV04015.1"/>
    </source>
</evidence>
<feature type="transmembrane region" description="Helical" evidence="1">
    <location>
        <begin position="96"/>
        <end position="121"/>
    </location>
</feature>
<sequence>MLPPMTPEQLLTSETGWMLLATACLGGLVGLVRQWRGTTTAGMRTFALWSVLGFISVQVEQLGIAHFTIATLTLLGISSAAFLIRGKKRIRESDNSSYEASFGLTTAAASLAMFSVGILMGLEQAKYAVMIAIVVAVTISSRSWTDKWSASLTGTDIRAGLQFACLTGILLPLVPDRMLWDAFNPYATWLMVVLITGVNFIGYIAIRWLGARAGAAITGLIGGLASSTAVTLSFSRRSVVEPEDGGAFAVAIMLAQLSMLVRLVVLMLVLCLALGQFMLVPWLVLFAAGLAGCGIVAARHGNKAEGKVPEIKNPLDLGSAIKFAALYAVVVFLIQETGTAAGTGFFAVSFFSGIPDTAAVLMSLSNQAADGQLAFPLASLGILVGVFANTVAKLCIALVVGRGAFRRYVGFGFGAMLAANAALVVWFALKP</sequence>
<comment type="caution">
    <text evidence="4">The sequence shown here is derived from an EMBL/GenBank/DDBJ whole genome shotgun (WGS) entry which is preliminary data.</text>
</comment>
<feature type="domain" description="MgtC/SapB/SrpB/YhiD N-terminal" evidence="2">
    <location>
        <begin position="19"/>
        <end position="145"/>
    </location>
</feature>
<reference evidence="4" key="2">
    <citation type="journal article" date="2021" name="PeerJ">
        <title>Extensive microbial diversity within the chicken gut microbiome revealed by metagenomics and culture.</title>
        <authorList>
            <person name="Gilroy R."/>
            <person name="Ravi A."/>
            <person name="Getino M."/>
            <person name="Pursley I."/>
            <person name="Horton D.L."/>
            <person name="Alikhan N.F."/>
            <person name="Baker D."/>
            <person name="Gharbi K."/>
            <person name="Hall N."/>
            <person name="Watson M."/>
            <person name="Adriaenssens E.M."/>
            <person name="Foster-Nyarko E."/>
            <person name="Jarju S."/>
            <person name="Secka A."/>
            <person name="Antonio M."/>
            <person name="Oren A."/>
            <person name="Chaudhuri R.R."/>
            <person name="La Ragione R."/>
            <person name="Hildebrand F."/>
            <person name="Pallen M.J."/>
        </authorList>
    </citation>
    <scope>NUCLEOTIDE SEQUENCE</scope>
    <source>
        <strain evidence="4">10669</strain>
    </source>
</reference>
<keyword evidence="1" id="KW-0472">Membrane</keyword>
<feature type="transmembrane region" description="Helical" evidence="1">
    <location>
        <begin position="157"/>
        <end position="174"/>
    </location>
</feature>
<name>A0A9D1T0X4_9BACT</name>
<keyword evidence="1" id="KW-1133">Transmembrane helix</keyword>
<accession>A0A9D1T0X4</accession>
<reference evidence="4" key="1">
    <citation type="submission" date="2020-10" db="EMBL/GenBank/DDBJ databases">
        <authorList>
            <person name="Gilroy R."/>
        </authorList>
    </citation>
    <scope>NUCLEOTIDE SEQUENCE</scope>
    <source>
        <strain evidence="4">10669</strain>
    </source>
</reference>
<feature type="transmembrane region" description="Helical" evidence="1">
    <location>
        <begin position="317"/>
        <end position="334"/>
    </location>
</feature>
<feature type="transmembrane region" description="Helical" evidence="1">
    <location>
        <begin position="279"/>
        <end position="297"/>
    </location>
</feature>
<feature type="transmembrane region" description="Helical" evidence="1">
    <location>
        <begin position="246"/>
        <end position="272"/>
    </location>
</feature>
<feature type="transmembrane region" description="Helical" evidence="1">
    <location>
        <begin position="41"/>
        <end position="58"/>
    </location>
</feature>
<dbReference type="AlphaFoldDB" id="A0A9D1T0X4"/>
<feature type="transmembrane region" description="Helical" evidence="1">
    <location>
        <begin position="346"/>
        <end position="365"/>
    </location>
</feature>
<organism evidence="4 5">
    <name type="scientific">Candidatus Spyradosoma merdigallinarum</name>
    <dbReference type="NCBI Taxonomy" id="2840950"/>
    <lineage>
        <taxon>Bacteria</taxon>
        <taxon>Pseudomonadati</taxon>
        <taxon>Verrucomicrobiota</taxon>
        <taxon>Opitutia</taxon>
        <taxon>Opitutia incertae sedis</taxon>
        <taxon>Candidatus Spyradosoma</taxon>
    </lineage>
</organism>
<feature type="transmembrane region" description="Helical" evidence="1">
    <location>
        <begin position="408"/>
        <end position="429"/>
    </location>
</feature>
<gene>
    <name evidence="4" type="ORF">IAC75_02555</name>
</gene>
<proteinExistence type="predicted"/>
<feature type="transmembrane region" description="Helical" evidence="1">
    <location>
        <begin position="377"/>
        <end position="401"/>
    </location>
</feature>
<evidence type="ECO:0000313" key="5">
    <source>
        <dbReference type="Proteomes" id="UP000886812"/>
    </source>
</evidence>
<keyword evidence="1" id="KW-0812">Transmembrane</keyword>
<feature type="domain" description="DUF4010" evidence="3">
    <location>
        <begin position="193"/>
        <end position="401"/>
    </location>
</feature>
<dbReference type="InterPro" id="IPR025105">
    <property type="entry name" value="DUF4010"/>
</dbReference>
<dbReference type="PANTHER" id="PTHR39084:SF1">
    <property type="entry name" value="DUF4010 DOMAIN-CONTAINING PROTEIN"/>
    <property type="match status" value="1"/>
</dbReference>
<evidence type="ECO:0000259" key="3">
    <source>
        <dbReference type="Pfam" id="PF13194"/>
    </source>
</evidence>
<feature type="transmembrane region" description="Helical" evidence="1">
    <location>
        <begin position="15"/>
        <end position="32"/>
    </location>
</feature>
<dbReference type="Pfam" id="PF13194">
    <property type="entry name" value="DUF4010"/>
    <property type="match status" value="1"/>
</dbReference>
<feature type="transmembrane region" description="Helical" evidence="1">
    <location>
        <begin position="213"/>
        <end position="234"/>
    </location>
</feature>
<feature type="transmembrane region" description="Helical" evidence="1">
    <location>
        <begin position="64"/>
        <end position="84"/>
    </location>
</feature>
<protein>
    <submittedName>
        <fullName evidence="4">MgtC/SapB family protein</fullName>
    </submittedName>
</protein>